<dbReference type="Proteomes" id="UP001500426">
    <property type="component" value="Unassembled WGS sequence"/>
</dbReference>
<organism evidence="3 4">
    <name type="scientific">Flavobacterium chungnamense</name>
    <dbReference type="NCBI Taxonomy" id="706182"/>
    <lineage>
        <taxon>Bacteria</taxon>
        <taxon>Pseudomonadati</taxon>
        <taxon>Bacteroidota</taxon>
        <taxon>Flavobacteriia</taxon>
        <taxon>Flavobacteriales</taxon>
        <taxon>Flavobacteriaceae</taxon>
        <taxon>Flavobacterium</taxon>
    </lineage>
</organism>
<sequence>MKKNMGTADKIIRLIVAAVLAFLFYNGTIYGTLGIVAVVIAAVFALTSLVSFCPLYTLLGINTCPVKK</sequence>
<keyword evidence="4" id="KW-1185">Reference proteome</keyword>
<evidence type="ECO:0000256" key="1">
    <source>
        <dbReference type="SAM" id="Phobius"/>
    </source>
</evidence>
<comment type="caution">
    <text evidence="3">The sequence shown here is derived from an EMBL/GenBank/DDBJ whole genome shotgun (WGS) entry which is preliminary data.</text>
</comment>
<dbReference type="EMBL" id="BAABCS010000017">
    <property type="protein sequence ID" value="GAA4052356.1"/>
    <property type="molecule type" value="Genomic_DNA"/>
</dbReference>
<protein>
    <submittedName>
        <fullName evidence="3">DUF2892 domain-containing protein</fullName>
    </submittedName>
</protein>
<reference evidence="4" key="1">
    <citation type="journal article" date="2019" name="Int. J. Syst. Evol. Microbiol.">
        <title>The Global Catalogue of Microorganisms (GCM) 10K type strain sequencing project: providing services to taxonomists for standard genome sequencing and annotation.</title>
        <authorList>
            <consortium name="The Broad Institute Genomics Platform"/>
            <consortium name="The Broad Institute Genome Sequencing Center for Infectious Disease"/>
            <person name="Wu L."/>
            <person name="Ma J."/>
        </authorList>
    </citation>
    <scope>NUCLEOTIDE SEQUENCE [LARGE SCALE GENOMIC DNA]</scope>
    <source>
        <strain evidence="4">JCM 17068</strain>
    </source>
</reference>
<evidence type="ECO:0000259" key="2">
    <source>
        <dbReference type="Pfam" id="PF11127"/>
    </source>
</evidence>
<name>A0ABP7UTA0_9FLAO</name>
<feature type="transmembrane region" description="Helical" evidence="1">
    <location>
        <begin position="35"/>
        <end position="59"/>
    </location>
</feature>
<dbReference type="Pfam" id="PF11127">
    <property type="entry name" value="YgaP-like_TM"/>
    <property type="match status" value="1"/>
</dbReference>
<keyword evidence="1" id="KW-1133">Transmembrane helix</keyword>
<evidence type="ECO:0000313" key="4">
    <source>
        <dbReference type="Proteomes" id="UP001500426"/>
    </source>
</evidence>
<gene>
    <name evidence="3" type="ORF">GCM10022388_18280</name>
</gene>
<proteinExistence type="predicted"/>
<keyword evidence="1" id="KW-0812">Transmembrane</keyword>
<feature type="transmembrane region" description="Helical" evidence="1">
    <location>
        <begin position="12"/>
        <end position="29"/>
    </location>
</feature>
<keyword evidence="1" id="KW-0472">Membrane</keyword>
<accession>A0ABP7UTA0</accession>
<feature type="domain" description="Inner membrane protein YgaP-like transmembrane" evidence="2">
    <location>
        <begin position="1"/>
        <end position="66"/>
    </location>
</feature>
<evidence type="ECO:0000313" key="3">
    <source>
        <dbReference type="EMBL" id="GAA4052356.1"/>
    </source>
</evidence>
<dbReference type="RefSeq" id="WP_345093847.1">
    <property type="nucleotide sequence ID" value="NZ_BAABCS010000017.1"/>
</dbReference>
<dbReference type="InterPro" id="IPR021309">
    <property type="entry name" value="YgaP-like_TM"/>
</dbReference>